<proteinExistence type="predicted"/>
<evidence type="ECO:0000313" key="2">
    <source>
        <dbReference type="EMBL" id="KAJ1523993.1"/>
    </source>
</evidence>
<evidence type="ECO:0000256" key="1">
    <source>
        <dbReference type="SAM" id="MobiDB-lite"/>
    </source>
</evidence>
<name>A0AAV7XD76_9NEOP</name>
<reference evidence="2" key="1">
    <citation type="submission" date="2022-12" db="EMBL/GenBank/DDBJ databases">
        <title>Chromosome-level genome assembly of the bean flower thrips Megalurothrips usitatus.</title>
        <authorList>
            <person name="Ma L."/>
            <person name="Liu Q."/>
            <person name="Li H."/>
            <person name="Cai W."/>
        </authorList>
    </citation>
    <scope>NUCLEOTIDE SEQUENCE</scope>
    <source>
        <strain evidence="2">Cailab_2022a</strain>
    </source>
</reference>
<evidence type="ECO:0008006" key="4">
    <source>
        <dbReference type="Google" id="ProtNLM"/>
    </source>
</evidence>
<dbReference type="GO" id="GO:0051087">
    <property type="term" value="F:protein-folding chaperone binding"/>
    <property type="evidence" value="ECO:0007669"/>
    <property type="project" value="InterPro"/>
</dbReference>
<dbReference type="Proteomes" id="UP001075354">
    <property type="component" value="Chromosome 9"/>
</dbReference>
<dbReference type="GO" id="GO:0000774">
    <property type="term" value="F:adenyl-nucleotide exchange factor activity"/>
    <property type="evidence" value="ECO:0007669"/>
    <property type="project" value="InterPro"/>
</dbReference>
<dbReference type="AlphaFoldDB" id="A0AAV7XD76"/>
<sequence length="188" mass="21383">MEMEVDCQDSSPQVLVESAPGSPNKSSKDNMLDLLDKMELRVERLRQEAFRLEEEKDKVLTTLVSLRNSDLLQNLPDEECKDVLRYADRVTMRCLSVEVPMKIERDESQEDSLHQVNSMIDAMVVQLRADPISSRQQCITYLNACSSSVEQGVTDKTFEAAVLSCSLDDQKHIQKRLQGLLAYIDKNT</sequence>
<gene>
    <name evidence="2" type="ORF">ONE63_010537</name>
</gene>
<dbReference type="GO" id="GO:0050821">
    <property type="term" value="P:protein stabilization"/>
    <property type="evidence" value="ECO:0007669"/>
    <property type="project" value="TreeGrafter"/>
</dbReference>
<dbReference type="InterPro" id="IPR037689">
    <property type="entry name" value="BAG2"/>
</dbReference>
<protein>
    <recommendedName>
        <fullName evidence="4">BAG family molecular chaperone regulator 2</fullName>
    </recommendedName>
</protein>
<dbReference type="PANTHER" id="PTHR12334:SF6">
    <property type="entry name" value="BAG FAMILY MOLECULAR CHAPERONE REGULATOR 2"/>
    <property type="match status" value="1"/>
</dbReference>
<feature type="region of interest" description="Disordered" evidence="1">
    <location>
        <begin position="1"/>
        <end position="30"/>
    </location>
</feature>
<keyword evidence="3" id="KW-1185">Reference proteome</keyword>
<accession>A0AAV7XD76</accession>
<evidence type="ECO:0000313" key="3">
    <source>
        <dbReference type="Proteomes" id="UP001075354"/>
    </source>
</evidence>
<comment type="caution">
    <text evidence="2">The sequence shown here is derived from an EMBL/GenBank/DDBJ whole genome shotgun (WGS) entry which is preliminary data.</text>
</comment>
<dbReference type="Gene3D" id="1.20.58.890">
    <property type="match status" value="1"/>
</dbReference>
<dbReference type="PANTHER" id="PTHR12334">
    <property type="entry name" value="BAG FAMILY MOLECULAR CHAPERONE REGULATOR 2"/>
    <property type="match status" value="1"/>
</dbReference>
<dbReference type="EMBL" id="JAPTSV010000009">
    <property type="protein sequence ID" value="KAJ1523993.1"/>
    <property type="molecule type" value="Genomic_DNA"/>
</dbReference>
<organism evidence="2 3">
    <name type="scientific">Megalurothrips usitatus</name>
    <name type="common">bean blossom thrips</name>
    <dbReference type="NCBI Taxonomy" id="439358"/>
    <lineage>
        <taxon>Eukaryota</taxon>
        <taxon>Metazoa</taxon>
        <taxon>Ecdysozoa</taxon>
        <taxon>Arthropoda</taxon>
        <taxon>Hexapoda</taxon>
        <taxon>Insecta</taxon>
        <taxon>Pterygota</taxon>
        <taxon>Neoptera</taxon>
        <taxon>Paraneoptera</taxon>
        <taxon>Thysanoptera</taxon>
        <taxon>Terebrantia</taxon>
        <taxon>Thripoidea</taxon>
        <taxon>Thripidae</taxon>
        <taxon>Megalurothrips</taxon>
    </lineage>
</organism>